<evidence type="ECO:0000256" key="7">
    <source>
        <dbReference type="SAM" id="MobiDB-lite"/>
    </source>
</evidence>
<keyword evidence="6" id="KW-0175">Coiled coil</keyword>
<reference evidence="8 9" key="1">
    <citation type="journal article" date="2019" name="Syst. Appl. Microbiol.">
        <title>New species of pathogenic Pseudomonas isolated from citrus in Tunisia: Proposal of Pseudomonas kairouanensis sp. nov. and Pseudomonas nabeulensis sp. nov.</title>
        <authorList>
            <person name="Oueslati M."/>
            <person name="Mulet M."/>
            <person name="Gomila M."/>
            <person name="Berge O."/>
            <person name="Hajlaoui M.R."/>
            <person name="Lalucat J."/>
            <person name="Sadfi-Zouaoui N."/>
            <person name="Garcia-Valdes E."/>
        </authorList>
    </citation>
    <scope>NUCLEOTIDE SEQUENCE [LARGE SCALE GENOMIC DNA]</scope>
    <source>
        <strain evidence="8 9">KC12</strain>
    </source>
</reference>
<name>A0A4Z0ALA9_9PSED</name>
<dbReference type="EMBL" id="QUZU01000028">
    <property type="protein sequence ID" value="TFY86939.1"/>
    <property type="molecule type" value="Genomic_DNA"/>
</dbReference>
<gene>
    <name evidence="8" type="ORF">DYL59_20490</name>
</gene>
<evidence type="ECO:0000256" key="5">
    <source>
        <dbReference type="ARBA" id="ARBA00024335"/>
    </source>
</evidence>
<dbReference type="OrthoDB" id="6629448at2"/>
<evidence type="ECO:0000256" key="2">
    <source>
        <dbReference type="ARBA" id="ARBA00022448"/>
    </source>
</evidence>
<dbReference type="AlphaFoldDB" id="A0A4Z0ALA9"/>
<dbReference type="InterPro" id="IPR012842">
    <property type="entry name" value="T3SS_SctL/SctL2"/>
</dbReference>
<comment type="similarity">
    <text evidence="5">Belongs to the SctL stator family.</text>
</comment>
<protein>
    <submittedName>
        <fullName evidence="8">HrpE/YscL family type III secretion apparatus protein</fullName>
    </submittedName>
</protein>
<sequence length="212" mass="23758">MICAHRIELHTVTTNPPTTLVPREMLKDYTQACQLLEHTKAQAQTLLRQAQDQCQSVLDSAGEQFWQRANAQLQRWEAERQAMHKNLEQVATSVINTVIRGLLDETPPAQRVTALLDQLLAAQLPPIQATLLCHPLDRDAVEQWLARLGEVPWTLRVESEMAAQSLMLETDDGGFHINWVDALDQLIPKSSSHHESADGTRYTSAATHEVAT</sequence>
<feature type="coiled-coil region" evidence="6">
    <location>
        <begin position="33"/>
        <end position="93"/>
    </location>
</feature>
<evidence type="ECO:0000256" key="6">
    <source>
        <dbReference type="SAM" id="Coils"/>
    </source>
</evidence>
<keyword evidence="3" id="KW-0963">Cytoplasm</keyword>
<dbReference type="GO" id="GO:0005737">
    <property type="term" value="C:cytoplasm"/>
    <property type="evidence" value="ECO:0007669"/>
    <property type="project" value="UniProtKB-SubCell"/>
</dbReference>
<comment type="subcellular location">
    <subcellularLocation>
        <location evidence="1">Cytoplasm</location>
    </subcellularLocation>
</comment>
<proteinExistence type="inferred from homology"/>
<keyword evidence="9" id="KW-1185">Reference proteome</keyword>
<evidence type="ECO:0000313" key="9">
    <source>
        <dbReference type="Proteomes" id="UP000297391"/>
    </source>
</evidence>
<dbReference type="GO" id="GO:0030254">
    <property type="term" value="P:protein secretion by the type III secretion system"/>
    <property type="evidence" value="ECO:0007669"/>
    <property type="project" value="InterPro"/>
</dbReference>
<feature type="region of interest" description="Disordered" evidence="7">
    <location>
        <begin position="190"/>
        <end position="212"/>
    </location>
</feature>
<dbReference type="NCBIfam" id="TIGR02499">
    <property type="entry name" value="HrpE_YscL_not"/>
    <property type="match status" value="1"/>
</dbReference>
<dbReference type="InterPro" id="IPR009335">
    <property type="entry name" value="T3SS_HrpE/ATPase_suE"/>
</dbReference>
<keyword evidence="4" id="KW-0653">Protein transport</keyword>
<evidence type="ECO:0000256" key="1">
    <source>
        <dbReference type="ARBA" id="ARBA00004496"/>
    </source>
</evidence>
<evidence type="ECO:0000313" key="8">
    <source>
        <dbReference type="EMBL" id="TFY86939.1"/>
    </source>
</evidence>
<accession>A0A4Z0ALA9</accession>
<dbReference type="Pfam" id="PF06188">
    <property type="entry name" value="HrpE"/>
    <property type="match status" value="1"/>
</dbReference>
<keyword evidence="2" id="KW-0813">Transport</keyword>
<evidence type="ECO:0000256" key="3">
    <source>
        <dbReference type="ARBA" id="ARBA00022490"/>
    </source>
</evidence>
<evidence type="ECO:0000256" key="4">
    <source>
        <dbReference type="ARBA" id="ARBA00022927"/>
    </source>
</evidence>
<comment type="caution">
    <text evidence="8">The sequence shown here is derived from an EMBL/GenBank/DDBJ whole genome shotgun (WGS) entry which is preliminary data.</text>
</comment>
<organism evidence="8 9">
    <name type="scientific">Pseudomonas kairouanensis</name>
    <dbReference type="NCBI Taxonomy" id="2293832"/>
    <lineage>
        <taxon>Bacteria</taxon>
        <taxon>Pseudomonadati</taxon>
        <taxon>Pseudomonadota</taxon>
        <taxon>Gammaproteobacteria</taxon>
        <taxon>Pseudomonadales</taxon>
        <taxon>Pseudomonadaceae</taxon>
        <taxon>Pseudomonas</taxon>
    </lineage>
</organism>
<dbReference type="Proteomes" id="UP000297391">
    <property type="component" value="Unassembled WGS sequence"/>
</dbReference>